<dbReference type="PANTHER" id="PTHR43174">
    <property type="entry name" value="UDP-N-ACETYLGLUCOSAMINE 2-EPIMERASE"/>
    <property type="match status" value="1"/>
</dbReference>
<dbReference type="SUPFAM" id="SSF53756">
    <property type="entry name" value="UDP-Glycosyltransferase/glycogen phosphorylase"/>
    <property type="match status" value="1"/>
</dbReference>
<name>A0A2Z2HX05_9EURY</name>
<protein>
    <submittedName>
        <fullName evidence="2">UDP-N-acetylglucosamine 2-epimerase (Non-hydrolyzing)</fullName>
    </submittedName>
</protein>
<sequence length="367" mass="40098">MGTKLAIVLGTRPEIIKLSPLLRACTESRLPHTVIHTGQHYTESLDAVFFDQLELREPDHHLAVGSGTHAEQTAEMMVGIEQVLLEEQPDVVLVQGDTNSVLAGTMATSKLEIDLGHVEAGLRSFDRTMPEETNRVIADHTAEYLFAPTPQSRTHLLEEGIDRDRIYVTGNTVVDAVDQNRELAAAKSTVLPDLDLEPGAFGLMTAHRAENVDDAERFAGILEGADRVATQFGIEIVYPIHPRAEEAIDTFGLEVPDGVRVIEPQDYLDFLVLQDEASVVLTDSGGIQEEACILGVPCVTLRDNTERPETVDVGANRLAGTDPDSILDRTLETVDDVGNWENPFGDGKATDRILEPLLETPVQEVAQ</sequence>
<reference evidence="3" key="1">
    <citation type="submission" date="2017-02" db="EMBL/GenBank/DDBJ databases">
        <title>Natronthermophilus aegyptiacus gen. nov.,sp. nov., an aerobic, extremely halophilic alkalithermophilic archaeon isolated from the athalassohaline Wadi An Natrun, Egypt.</title>
        <authorList>
            <person name="Zhao B."/>
        </authorList>
    </citation>
    <scope>NUCLEOTIDE SEQUENCE [LARGE SCALE GENOMIC DNA]</scope>
    <source>
        <strain evidence="3">JW/NM-HA 15</strain>
    </source>
</reference>
<keyword evidence="3" id="KW-1185">Reference proteome</keyword>
<dbReference type="Proteomes" id="UP000250088">
    <property type="component" value="Chromosome"/>
</dbReference>
<evidence type="ECO:0000313" key="3">
    <source>
        <dbReference type="Proteomes" id="UP000250088"/>
    </source>
</evidence>
<dbReference type="PANTHER" id="PTHR43174:SF1">
    <property type="entry name" value="UDP-N-ACETYLGLUCOSAMINE 2-EPIMERASE"/>
    <property type="match status" value="1"/>
</dbReference>
<dbReference type="OrthoDB" id="7018at2157"/>
<dbReference type="KEGG" id="naj:B1756_09720"/>
<dbReference type="NCBIfam" id="TIGR00236">
    <property type="entry name" value="wecB"/>
    <property type="match status" value="1"/>
</dbReference>
<feature type="domain" description="UDP-N-acetylglucosamine 2-epimerase" evidence="1">
    <location>
        <begin position="27"/>
        <end position="356"/>
    </location>
</feature>
<dbReference type="InterPro" id="IPR003331">
    <property type="entry name" value="UDP_GlcNAc_Epimerase_2_dom"/>
</dbReference>
<dbReference type="Gene3D" id="3.40.50.2000">
    <property type="entry name" value="Glycogen Phosphorylase B"/>
    <property type="match status" value="2"/>
</dbReference>
<proteinExistence type="predicted"/>
<organism evidence="2 3">
    <name type="scientific">Natrarchaeobaculum aegyptiacum</name>
    <dbReference type="NCBI Taxonomy" id="745377"/>
    <lineage>
        <taxon>Archaea</taxon>
        <taxon>Methanobacteriati</taxon>
        <taxon>Methanobacteriota</taxon>
        <taxon>Stenosarchaea group</taxon>
        <taxon>Halobacteria</taxon>
        <taxon>Halobacteriales</taxon>
        <taxon>Natrialbaceae</taxon>
        <taxon>Natrarchaeobaculum</taxon>
    </lineage>
</organism>
<dbReference type="CDD" id="cd03786">
    <property type="entry name" value="GTB_UDP-GlcNAc_2-Epimerase"/>
    <property type="match status" value="1"/>
</dbReference>
<accession>A0A2Z2HX05</accession>
<dbReference type="InterPro" id="IPR029767">
    <property type="entry name" value="WecB-like"/>
</dbReference>
<dbReference type="Pfam" id="PF02350">
    <property type="entry name" value="Epimerase_2"/>
    <property type="match status" value="1"/>
</dbReference>
<dbReference type="AlphaFoldDB" id="A0A2Z2HX05"/>
<gene>
    <name evidence="2" type="ORF">B1756_09720</name>
</gene>
<evidence type="ECO:0000313" key="2">
    <source>
        <dbReference type="EMBL" id="ARS91780.1"/>
    </source>
</evidence>
<evidence type="ECO:0000259" key="1">
    <source>
        <dbReference type="Pfam" id="PF02350"/>
    </source>
</evidence>
<dbReference type="EMBL" id="CP019893">
    <property type="protein sequence ID" value="ARS91780.1"/>
    <property type="molecule type" value="Genomic_DNA"/>
</dbReference>